<dbReference type="Proteomes" id="UP001187531">
    <property type="component" value="Unassembled WGS sequence"/>
</dbReference>
<feature type="transmembrane region" description="Helical" evidence="14">
    <location>
        <begin position="265"/>
        <end position="286"/>
    </location>
</feature>
<dbReference type="InterPro" id="IPR017452">
    <property type="entry name" value="GPCR_Rhodpsn_7TM"/>
</dbReference>
<evidence type="ECO:0000256" key="12">
    <source>
        <dbReference type="RuleBase" id="RU000688"/>
    </source>
</evidence>
<name>A0AA88HPS2_ARTSF</name>
<dbReference type="PROSITE" id="PS00237">
    <property type="entry name" value="G_PROTEIN_RECEP_F1_1"/>
    <property type="match status" value="1"/>
</dbReference>
<comment type="similarity">
    <text evidence="2 12">Belongs to the G-protein coupled receptor 1 family.</text>
</comment>
<evidence type="ECO:0000256" key="4">
    <source>
        <dbReference type="ARBA" id="ARBA00022692"/>
    </source>
</evidence>
<dbReference type="SMART" id="SM01381">
    <property type="entry name" value="7TM_GPCR_Srsx"/>
    <property type="match status" value="1"/>
</dbReference>
<dbReference type="GO" id="GO:0004985">
    <property type="term" value="F:G protein-coupled opioid receptor activity"/>
    <property type="evidence" value="ECO:0007669"/>
    <property type="project" value="InterPro"/>
</dbReference>
<comment type="subcellular location">
    <subcellularLocation>
        <location evidence="1">Cell membrane</location>
        <topology evidence="1">Multi-pass membrane protein</topology>
    </subcellularLocation>
</comment>
<evidence type="ECO:0000256" key="8">
    <source>
        <dbReference type="ARBA" id="ARBA00023139"/>
    </source>
</evidence>
<keyword evidence="4 12" id="KW-0812">Transmembrane</keyword>
<evidence type="ECO:0000313" key="16">
    <source>
        <dbReference type="EMBL" id="KAK2714244.1"/>
    </source>
</evidence>
<gene>
    <name evidence="16" type="ORF">QYM36_008722</name>
</gene>
<keyword evidence="8" id="KW-0564">Palmitate</keyword>
<evidence type="ECO:0000256" key="1">
    <source>
        <dbReference type="ARBA" id="ARBA00004651"/>
    </source>
</evidence>
<dbReference type="GO" id="GO:0042277">
    <property type="term" value="F:peptide binding"/>
    <property type="evidence" value="ECO:0007669"/>
    <property type="project" value="TreeGrafter"/>
</dbReference>
<dbReference type="SUPFAM" id="SSF81321">
    <property type="entry name" value="Family A G protein-coupled receptor-like"/>
    <property type="match status" value="1"/>
</dbReference>
<evidence type="ECO:0000259" key="15">
    <source>
        <dbReference type="PROSITE" id="PS50262"/>
    </source>
</evidence>
<evidence type="ECO:0000256" key="14">
    <source>
        <dbReference type="SAM" id="Phobius"/>
    </source>
</evidence>
<evidence type="ECO:0000256" key="11">
    <source>
        <dbReference type="ARBA" id="ARBA00023288"/>
    </source>
</evidence>
<dbReference type="EMBL" id="JAVRJZ010000013">
    <property type="protein sequence ID" value="KAK2714244.1"/>
    <property type="molecule type" value="Genomic_DNA"/>
</dbReference>
<dbReference type="GO" id="GO:0043005">
    <property type="term" value="C:neuron projection"/>
    <property type="evidence" value="ECO:0007669"/>
    <property type="project" value="TreeGrafter"/>
</dbReference>
<feature type="region of interest" description="Disordered" evidence="13">
    <location>
        <begin position="388"/>
        <end position="414"/>
    </location>
</feature>
<sequence length="414" mass="46759">MECLNATYIISSVNTSILQLLDNVSYDLIANDTEGAERENCKDFTFSHPMSNPVILWISLVLYGIVFLVGFIGNSLVIYVVLRYSKMQTVTNFYILNLAIADVTFLAGLPFLMFTMYYKSWRFGYEMCKIYMTSTSVNQYTSSMLLTILSADRYLAVCHPIAATNLRTPNISKVVALTGWMVSALLILPIFMYANTVPSPRGLNCNIVWPEFYYGLPIFTIYSFFAAFAVPTSLIMVFYCMVVQKLKTVGPRQKSEEKKKSHRRVTRLVLTVVTVYVLCWLPYWIIQMQIFIFAPGPGLGHVLTNLSVLSGILTYCNSALNPVMYAFLSDNFKKSFMKACVCAQRSEVNKILQAEQSQLSRKRSEKLSRARSLNASTRRDVLMINEKTPNDVSNTGTSTGTMTTYIPLDNGETK</sequence>
<evidence type="ECO:0000256" key="7">
    <source>
        <dbReference type="ARBA" id="ARBA00023136"/>
    </source>
</evidence>
<keyword evidence="5 14" id="KW-1133">Transmembrane helix</keyword>
<feature type="compositionally biased region" description="Low complexity" evidence="13">
    <location>
        <begin position="395"/>
        <end position="404"/>
    </location>
</feature>
<dbReference type="PRINTS" id="PR00237">
    <property type="entry name" value="GPCRRHODOPSN"/>
</dbReference>
<evidence type="ECO:0000256" key="6">
    <source>
        <dbReference type="ARBA" id="ARBA00023040"/>
    </source>
</evidence>
<dbReference type="Gene3D" id="1.20.1070.10">
    <property type="entry name" value="Rhodopsin 7-helix transmembrane proteins"/>
    <property type="match status" value="1"/>
</dbReference>
<keyword evidence="10 12" id="KW-0807">Transducer</keyword>
<feature type="transmembrane region" description="Helical" evidence="14">
    <location>
        <begin position="94"/>
        <end position="118"/>
    </location>
</feature>
<keyword evidence="6 12" id="KW-0297">G-protein coupled receptor</keyword>
<evidence type="ECO:0000313" key="17">
    <source>
        <dbReference type="Proteomes" id="UP001187531"/>
    </source>
</evidence>
<feature type="transmembrane region" description="Helical" evidence="14">
    <location>
        <begin position="54"/>
        <end position="82"/>
    </location>
</feature>
<evidence type="ECO:0000256" key="13">
    <source>
        <dbReference type="SAM" id="MobiDB-lite"/>
    </source>
</evidence>
<dbReference type="PANTHER" id="PTHR24229:SF40">
    <property type="entry name" value="ALLATOSTATIN C RECEPTOR 1-RELATED"/>
    <property type="match status" value="1"/>
</dbReference>
<keyword evidence="11" id="KW-0449">Lipoprotein</keyword>
<evidence type="ECO:0000256" key="9">
    <source>
        <dbReference type="ARBA" id="ARBA00023170"/>
    </source>
</evidence>
<evidence type="ECO:0000256" key="3">
    <source>
        <dbReference type="ARBA" id="ARBA00022475"/>
    </source>
</evidence>
<dbReference type="PANTHER" id="PTHR24229">
    <property type="entry name" value="NEUROPEPTIDES RECEPTOR"/>
    <property type="match status" value="1"/>
</dbReference>
<organism evidence="16 17">
    <name type="scientific">Artemia franciscana</name>
    <name type="common">Brine shrimp</name>
    <name type="synonym">Artemia sanfranciscana</name>
    <dbReference type="NCBI Taxonomy" id="6661"/>
    <lineage>
        <taxon>Eukaryota</taxon>
        <taxon>Metazoa</taxon>
        <taxon>Ecdysozoa</taxon>
        <taxon>Arthropoda</taxon>
        <taxon>Crustacea</taxon>
        <taxon>Branchiopoda</taxon>
        <taxon>Anostraca</taxon>
        <taxon>Artemiidae</taxon>
        <taxon>Artemia</taxon>
    </lineage>
</organism>
<keyword evidence="17" id="KW-1185">Reference proteome</keyword>
<keyword evidence="7 14" id="KW-0472">Membrane</keyword>
<evidence type="ECO:0000256" key="5">
    <source>
        <dbReference type="ARBA" id="ARBA00022989"/>
    </source>
</evidence>
<feature type="domain" description="G-protein coupled receptors family 1 profile" evidence="15">
    <location>
        <begin position="73"/>
        <end position="325"/>
    </location>
</feature>
<comment type="caution">
    <text evidence="16">The sequence shown here is derived from an EMBL/GenBank/DDBJ whole genome shotgun (WGS) entry which is preliminary data.</text>
</comment>
<dbReference type="InterPro" id="IPR000276">
    <property type="entry name" value="GPCR_Rhodpsn"/>
</dbReference>
<feature type="transmembrane region" description="Helical" evidence="14">
    <location>
        <begin position="306"/>
        <end position="328"/>
    </location>
</feature>
<evidence type="ECO:0000256" key="10">
    <source>
        <dbReference type="ARBA" id="ARBA00023224"/>
    </source>
</evidence>
<dbReference type="Pfam" id="PF00001">
    <property type="entry name" value="7tm_1"/>
    <property type="match status" value="1"/>
</dbReference>
<accession>A0AA88HPS2</accession>
<protein>
    <recommendedName>
        <fullName evidence="15">G-protein coupled receptors family 1 profile domain-containing protein</fullName>
    </recommendedName>
</protein>
<evidence type="ECO:0000256" key="2">
    <source>
        <dbReference type="ARBA" id="ARBA00010663"/>
    </source>
</evidence>
<dbReference type="PROSITE" id="PS50262">
    <property type="entry name" value="G_PROTEIN_RECEP_F1_2"/>
    <property type="match status" value="1"/>
</dbReference>
<keyword evidence="3" id="KW-1003">Cell membrane</keyword>
<reference evidence="16" key="1">
    <citation type="submission" date="2023-07" db="EMBL/GenBank/DDBJ databases">
        <title>Chromosome-level genome assembly of Artemia franciscana.</title>
        <authorList>
            <person name="Jo E."/>
        </authorList>
    </citation>
    <scope>NUCLEOTIDE SEQUENCE</scope>
    <source>
        <tissue evidence="16">Whole body</tissue>
    </source>
</reference>
<keyword evidence="9 12" id="KW-0675">Receptor</keyword>
<dbReference type="PRINTS" id="PR00384">
    <property type="entry name" value="OPIOIDR"/>
</dbReference>
<feature type="transmembrane region" description="Helical" evidence="14">
    <location>
        <begin position="174"/>
        <end position="194"/>
    </location>
</feature>
<dbReference type="AlphaFoldDB" id="A0AA88HPS2"/>
<feature type="transmembrane region" description="Helical" evidence="14">
    <location>
        <begin position="214"/>
        <end position="244"/>
    </location>
</feature>
<proteinExistence type="inferred from homology"/>
<dbReference type="InterPro" id="IPR001418">
    <property type="entry name" value="Opioid_rcpt"/>
</dbReference>
<dbReference type="GO" id="GO:0005886">
    <property type="term" value="C:plasma membrane"/>
    <property type="evidence" value="ECO:0007669"/>
    <property type="project" value="UniProtKB-SubCell"/>
</dbReference>